<name>A0A226DV05_FOLCA</name>
<accession>A0A226DV05</accession>
<sequence>MDVEEKPILHLAVSLPEIVGKITAFLPNSDLLTCTRLNSVWEGAARKHLRARISISMKHLPPYLETMLVRSNHHERMEFCYTSAPEFVTFLQNAGKLDHSFLSITLDKDLSCWDGVFSSLKLAGTSLTSLMLRPICFKSHTPHPSSVLAVLTPEKNLTLPAITRLSLVSLPAQTYPALGNIYSRLAPLLPNVDTLRHQLCEQSELDFLLGTRPAPFPKLTSLSVTHCNLDRTLIDSFQIAVTPSWALTRLENSVLPEGTEPTVLHVPVMPKLRVFKVTRNPGPCEAGGGIRFKFETEDPAEGGKKINYGKQFPALQAIRIGCAGKVREAEADTWFEYVAHFLYEVFAPGNGVVCETLQDLDVPLPAGERFKLMGAKGTRCGIKQGVCDCWEWERSDVFLGRLTATFPNLRAPRLAERGRKLREDGVKAWVRRGVELGLLERRGISDGMWVDLKDGGKEEICKIFK</sequence>
<gene>
    <name evidence="1" type="ORF">Fcan01_16309</name>
</gene>
<reference evidence="1 2" key="1">
    <citation type="submission" date="2015-12" db="EMBL/GenBank/DDBJ databases">
        <title>The genome of Folsomia candida.</title>
        <authorList>
            <person name="Faddeeva A."/>
            <person name="Derks M.F."/>
            <person name="Anvar Y."/>
            <person name="Smit S."/>
            <person name="Van Straalen N."/>
            <person name="Roelofs D."/>
        </authorList>
    </citation>
    <scope>NUCLEOTIDE SEQUENCE [LARGE SCALE GENOMIC DNA]</scope>
    <source>
        <strain evidence="1 2">VU population</strain>
        <tissue evidence="1">Whole body</tissue>
    </source>
</reference>
<evidence type="ECO:0000313" key="1">
    <source>
        <dbReference type="EMBL" id="OXA48858.1"/>
    </source>
</evidence>
<dbReference type="OrthoDB" id="2382755at2759"/>
<keyword evidence="2" id="KW-1185">Reference proteome</keyword>
<dbReference type="Proteomes" id="UP000198287">
    <property type="component" value="Unassembled WGS sequence"/>
</dbReference>
<dbReference type="EMBL" id="LNIX01000011">
    <property type="protein sequence ID" value="OXA48858.1"/>
    <property type="molecule type" value="Genomic_DNA"/>
</dbReference>
<protein>
    <recommendedName>
        <fullName evidence="3">F-box domain-containing protein</fullName>
    </recommendedName>
</protein>
<proteinExistence type="predicted"/>
<dbReference type="AlphaFoldDB" id="A0A226DV05"/>
<evidence type="ECO:0000313" key="2">
    <source>
        <dbReference type="Proteomes" id="UP000198287"/>
    </source>
</evidence>
<organism evidence="1 2">
    <name type="scientific">Folsomia candida</name>
    <name type="common">Springtail</name>
    <dbReference type="NCBI Taxonomy" id="158441"/>
    <lineage>
        <taxon>Eukaryota</taxon>
        <taxon>Metazoa</taxon>
        <taxon>Ecdysozoa</taxon>
        <taxon>Arthropoda</taxon>
        <taxon>Hexapoda</taxon>
        <taxon>Collembola</taxon>
        <taxon>Entomobryomorpha</taxon>
        <taxon>Isotomoidea</taxon>
        <taxon>Isotomidae</taxon>
        <taxon>Proisotominae</taxon>
        <taxon>Folsomia</taxon>
    </lineage>
</organism>
<comment type="caution">
    <text evidence="1">The sequence shown here is derived from an EMBL/GenBank/DDBJ whole genome shotgun (WGS) entry which is preliminary data.</text>
</comment>
<evidence type="ECO:0008006" key="3">
    <source>
        <dbReference type="Google" id="ProtNLM"/>
    </source>
</evidence>